<dbReference type="FunFam" id="3.90.850.10:FF:000003">
    <property type="entry name" value="Fumarylacetoacetate hydrolase domain-containing 1"/>
    <property type="match status" value="1"/>
</dbReference>
<dbReference type="GO" id="GO:0019752">
    <property type="term" value="P:carboxylic acid metabolic process"/>
    <property type="evidence" value="ECO:0007669"/>
    <property type="project" value="UniProtKB-ARBA"/>
</dbReference>
<dbReference type="Gene3D" id="3.90.850.10">
    <property type="entry name" value="Fumarylacetoacetase-like, C-terminal domain"/>
    <property type="match status" value="1"/>
</dbReference>
<keyword evidence="11 14" id="KW-1133">Transmembrane helix</keyword>
<dbReference type="GO" id="GO:0006487">
    <property type="term" value="P:protein N-linked glycosylation"/>
    <property type="evidence" value="ECO:0007669"/>
    <property type="project" value="TreeGrafter"/>
</dbReference>
<evidence type="ECO:0000256" key="3">
    <source>
        <dbReference type="ARBA" id="ARBA00010211"/>
    </source>
</evidence>
<dbReference type="Gene3D" id="3.40.50.2000">
    <property type="entry name" value="Glycogen Phosphorylase B"/>
    <property type="match status" value="1"/>
</dbReference>
<dbReference type="InterPro" id="IPR001296">
    <property type="entry name" value="Glyco_trans_1"/>
</dbReference>
<dbReference type="InterPro" id="IPR038013">
    <property type="entry name" value="ALG11"/>
</dbReference>
<dbReference type="PANTHER" id="PTHR45919">
    <property type="entry name" value="GDP-MAN:MAN(3)GLCNAC(2)-PP-DOL ALPHA-1,2-MANNOSYLTRANSFERASE"/>
    <property type="match status" value="1"/>
</dbReference>
<comment type="subcellular location">
    <subcellularLocation>
        <location evidence="1">Endoplasmic reticulum membrane</location>
        <topology evidence="1">Single-pass membrane protein</topology>
    </subcellularLocation>
</comment>
<evidence type="ECO:0000256" key="1">
    <source>
        <dbReference type="ARBA" id="ARBA00004389"/>
    </source>
</evidence>
<feature type="domain" description="ALG11 mannosyltransferase N-terminal" evidence="17">
    <location>
        <begin position="61"/>
        <end position="144"/>
    </location>
</feature>
<evidence type="ECO:0000256" key="10">
    <source>
        <dbReference type="ARBA" id="ARBA00022824"/>
    </source>
</evidence>
<evidence type="ECO:0000259" key="16">
    <source>
        <dbReference type="Pfam" id="PF01557"/>
    </source>
</evidence>
<dbReference type="Proteomes" id="UP000789342">
    <property type="component" value="Unassembled WGS sequence"/>
</dbReference>
<dbReference type="Pfam" id="PF00534">
    <property type="entry name" value="Glycos_transf_1"/>
    <property type="match status" value="1"/>
</dbReference>
<dbReference type="SUPFAM" id="SSF56529">
    <property type="entry name" value="FAH"/>
    <property type="match status" value="1"/>
</dbReference>
<keyword evidence="8 14" id="KW-0812">Transmembrane</keyword>
<comment type="similarity">
    <text evidence="14">Belongs to the glycosyltransferase group 1 family. Glycosyltransferase 4 subfamily.</text>
</comment>
<dbReference type="InterPro" id="IPR031814">
    <property type="entry name" value="ALG11_N"/>
</dbReference>
<dbReference type="GO" id="GO:0046872">
    <property type="term" value="F:metal ion binding"/>
    <property type="evidence" value="ECO:0007669"/>
    <property type="project" value="UniProtKB-KW"/>
</dbReference>
<name>A0A9N8V0X0_9GLOM</name>
<feature type="domain" description="ALG11 mannosyltransferase N-terminal" evidence="17">
    <location>
        <begin position="160"/>
        <end position="286"/>
    </location>
</feature>
<organism evidence="18 19">
    <name type="scientific">Acaulospora morrowiae</name>
    <dbReference type="NCBI Taxonomy" id="94023"/>
    <lineage>
        <taxon>Eukaryota</taxon>
        <taxon>Fungi</taxon>
        <taxon>Fungi incertae sedis</taxon>
        <taxon>Mucoromycota</taxon>
        <taxon>Glomeromycotina</taxon>
        <taxon>Glomeromycetes</taxon>
        <taxon>Diversisporales</taxon>
        <taxon>Acaulosporaceae</taxon>
        <taxon>Acaulospora</taxon>
    </lineage>
</organism>
<evidence type="ECO:0000256" key="7">
    <source>
        <dbReference type="ARBA" id="ARBA00022679"/>
    </source>
</evidence>
<comment type="catalytic activity">
    <reaction evidence="13 14">
        <text>an alpha-D-Man-(1-&gt;3)-[alpha-D-Man-(1-&gt;6)]-beta-D-Man-(1-&gt;4)-beta-D-GlcNAc-(1-&gt;4)-alpha-D-GlcNAc-diphospho-di-trans,poly-cis-dolichol + 2 GDP-alpha-D-mannose = an alpha-D-Man-(1-&gt;2)-alpha-D-Man-(1-&gt;2)-alpha-D-Man-(1-&gt;3)-[alpha-D-Man-(1-&gt;6)]-beta-D-Man-(1-&gt;4)-beta-D-GlcNAc-(1-&gt;4)-alpha-D-GlcNAc-diphospho-di-trans,poly-cis-dolichol + 2 GDP + 2 H(+)</text>
        <dbReference type="Rhea" id="RHEA:29523"/>
        <dbReference type="Rhea" id="RHEA-COMP:19515"/>
        <dbReference type="Rhea" id="RHEA-COMP:19516"/>
        <dbReference type="ChEBI" id="CHEBI:15378"/>
        <dbReference type="ChEBI" id="CHEBI:57527"/>
        <dbReference type="ChEBI" id="CHEBI:58189"/>
        <dbReference type="ChEBI" id="CHEBI:132511"/>
        <dbReference type="ChEBI" id="CHEBI:132515"/>
        <dbReference type="EC" id="2.4.1.131"/>
    </reaction>
    <physiologicalReaction direction="left-to-right" evidence="13 14">
        <dbReference type="Rhea" id="RHEA:29524"/>
    </physiologicalReaction>
</comment>
<evidence type="ECO:0000259" key="17">
    <source>
        <dbReference type="Pfam" id="PF15924"/>
    </source>
</evidence>
<keyword evidence="6 14" id="KW-0328">Glycosyltransferase</keyword>
<keyword evidence="10 14" id="KW-0256">Endoplasmic reticulum</keyword>
<dbReference type="EMBL" id="CAJVPV010000029">
    <property type="protein sequence ID" value="CAG8439163.1"/>
    <property type="molecule type" value="Genomic_DNA"/>
</dbReference>
<evidence type="ECO:0000256" key="13">
    <source>
        <dbReference type="ARBA" id="ARBA00045065"/>
    </source>
</evidence>
<comment type="function">
    <text evidence="14">GDP-Man:Man(3)GlcNAc(2)-PP-Dol alpha-1,2-mannosyltransferase that operates in the biosynthetic pathway of dolichol-linked oligosaccharides, the glycan precursors employed in protein asparagine (N)-glycosylation. The assembly of dolichol-linked oligosaccharides begins on the cytosolic side of the endoplasmic reticulum membrane and finishes in its lumen. The sequential addition of sugars to dolichol pyrophosphate produces dolichol-linked oligosaccharides containing fourteen sugars, including two GlcNAcs, nine mannoses and three glucoses. Once assembled, the oligosaccharide is transferred from the lipid to nascent proteins by oligosaccharyltransferases. Catalyzes, on the cytoplasmic face of the endoplasmic reticulum, the addition of the fourth and fifth mannose residues to the dolichol-linked oligosaccharide chain, to produce Man(5)GlcNAc(2)-PP-dolichol core oligosaccharide.</text>
</comment>
<comment type="similarity">
    <text evidence="3">Belongs to the FAH family.</text>
</comment>
<dbReference type="PANTHER" id="PTHR45919:SF1">
    <property type="entry name" value="GDP-MAN:MAN(3)GLCNAC(2)-PP-DOL ALPHA-1,2-MANNOSYLTRANSFERASE"/>
    <property type="match status" value="1"/>
</dbReference>
<feature type="domain" description="Glycosyl transferase family 1" evidence="15">
    <location>
        <begin position="304"/>
        <end position="482"/>
    </location>
</feature>
<keyword evidence="9" id="KW-0479">Metal-binding</keyword>
<evidence type="ECO:0000256" key="2">
    <source>
        <dbReference type="ARBA" id="ARBA00004922"/>
    </source>
</evidence>
<evidence type="ECO:0000256" key="8">
    <source>
        <dbReference type="ARBA" id="ARBA00022692"/>
    </source>
</evidence>
<accession>A0A9N8V0X0</accession>
<dbReference type="InterPro" id="IPR036663">
    <property type="entry name" value="Fumarylacetoacetase_C_sf"/>
</dbReference>
<comment type="pathway">
    <text evidence="2 14">Protein modification; protein glycosylation.</text>
</comment>
<sequence length="726" mass="81795">MAETLNISNALKILILLNVGVLTALYFIYVNLKRRVLIRSFRKRKDFLDTIDSNKIKNPLLLGFFHPYCNAGGGGERVLWTTIRIIQEKYPHVICVVYTGDSQVTKEDMLNRAETRFSIKLNSDTIKFVFLNKRHWVEDKRYDLYFALNSSSNDSDALCRYPRFTLLGQSIGSIILGYEALDKLKPDIFFDTMGYAFTYPLAKKIFGCTVAAYVHYPTISSDMLKRVHERRPGYNNQGFIAQSIIFSSAKIIYYRMFAWLYSLAGSYAEIIMVNSTWTKGHIDTLWGVESKIVYPPCDTSELSKIPLNGRSRVIVSVAQFRPEKDHQLQIQALSKLLINHPELRDGPEKIKLVLIGSCRNEEDQSRIDQLRKLCEQLDIVSNTEFAINASFPVLVSWLSKAKIGLHTMWNEHFGIGVVEYMASGVIPVAHDSGGPKMDIVIPYNNQMTGFLANDIDSFSSELYKALTMSEEDFREIQENAREHAKSHFSEFVFQDSVLKLLDPILNEENGHEHAKELGNAVPKQPFFFLKPTTSYLTQGGSIEIPKGATVHHEVELGVIIGKPGRDIRYENAFNYIVGYVLGIDMTARNIQDEAKKKGLPWCAAKGFDTFTPVGEFIPKDKIANPADVHLWLKVNDIMKQSGNTKNMIFDIPSLLEHISSIMKLEEGDLVLTGTPSGVGPVNAGDIVTAGLKVGHKNLSTVEFPVITRRGGYHGSVQIKEGRIKES</sequence>
<dbReference type="OrthoDB" id="2276068at2759"/>
<evidence type="ECO:0000256" key="9">
    <source>
        <dbReference type="ARBA" id="ARBA00022723"/>
    </source>
</evidence>
<dbReference type="SUPFAM" id="SSF53756">
    <property type="entry name" value="UDP-Glycosyltransferase/glycogen phosphorylase"/>
    <property type="match status" value="1"/>
</dbReference>
<dbReference type="Pfam" id="PF15924">
    <property type="entry name" value="ALG11_N"/>
    <property type="match status" value="2"/>
</dbReference>
<evidence type="ECO:0000259" key="15">
    <source>
        <dbReference type="Pfam" id="PF00534"/>
    </source>
</evidence>
<dbReference type="InterPro" id="IPR011234">
    <property type="entry name" value="Fumarylacetoacetase-like_C"/>
</dbReference>
<evidence type="ECO:0000256" key="11">
    <source>
        <dbReference type="ARBA" id="ARBA00022989"/>
    </source>
</evidence>
<evidence type="ECO:0000256" key="6">
    <source>
        <dbReference type="ARBA" id="ARBA00022676"/>
    </source>
</evidence>
<gene>
    <name evidence="18" type="ORF">AMORRO_LOCUS145</name>
</gene>
<evidence type="ECO:0000313" key="19">
    <source>
        <dbReference type="Proteomes" id="UP000789342"/>
    </source>
</evidence>
<dbReference type="Pfam" id="PF01557">
    <property type="entry name" value="FAA_hydrolase"/>
    <property type="match status" value="1"/>
</dbReference>
<dbReference type="GO" id="GO:0005789">
    <property type="term" value="C:endoplasmic reticulum membrane"/>
    <property type="evidence" value="ECO:0007669"/>
    <property type="project" value="UniProtKB-SubCell"/>
</dbReference>
<comment type="caution">
    <text evidence="18">The sequence shown here is derived from an EMBL/GenBank/DDBJ whole genome shotgun (WGS) entry which is preliminary data.</text>
</comment>
<protein>
    <recommendedName>
        <fullName evidence="5 14">GDP-Man:Man(3)GlcNAc(2)-PP-Dol alpha-1,2-mannosyltransferase</fullName>
        <ecNumber evidence="4 14">2.4.1.131</ecNumber>
    </recommendedName>
</protein>
<evidence type="ECO:0000256" key="4">
    <source>
        <dbReference type="ARBA" id="ARBA00012645"/>
    </source>
</evidence>
<evidence type="ECO:0000313" key="18">
    <source>
        <dbReference type="EMBL" id="CAG8439163.1"/>
    </source>
</evidence>
<dbReference type="AlphaFoldDB" id="A0A9N8V0X0"/>
<dbReference type="CDD" id="cd03806">
    <property type="entry name" value="GT4_ALG11-like"/>
    <property type="match status" value="1"/>
</dbReference>
<keyword evidence="12 14" id="KW-0472">Membrane</keyword>
<evidence type="ECO:0000256" key="12">
    <source>
        <dbReference type="ARBA" id="ARBA00023136"/>
    </source>
</evidence>
<keyword evidence="19" id="KW-1185">Reference proteome</keyword>
<reference evidence="18" key="1">
    <citation type="submission" date="2021-06" db="EMBL/GenBank/DDBJ databases">
        <authorList>
            <person name="Kallberg Y."/>
            <person name="Tangrot J."/>
            <person name="Rosling A."/>
        </authorList>
    </citation>
    <scope>NUCLEOTIDE SEQUENCE</scope>
    <source>
        <strain evidence="18">CL551</strain>
    </source>
</reference>
<dbReference type="GO" id="GO:0004377">
    <property type="term" value="F:GDP-Man:Man(3)GlcNAc(2)-PP-Dol alpha-1,2-mannosyltransferase activity"/>
    <property type="evidence" value="ECO:0007669"/>
    <property type="project" value="UniProtKB-UniRule"/>
</dbReference>
<evidence type="ECO:0000256" key="5">
    <source>
        <dbReference type="ARBA" id="ARBA00022018"/>
    </source>
</evidence>
<evidence type="ECO:0000256" key="14">
    <source>
        <dbReference type="RuleBase" id="RU367051"/>
    </source>
</evidence>
<dbReference type="EC" id="2.4.1.131" evidence="4 14"/>
<feature type="domain" description="Fumarylacetoacetase-like C-terminal" evidence="16">
    <location>
        <begin position="508"/>
        <end position="692"/>
    </location>
</feature>
<feature type="transmembrane region" description="Helical" evidence="14">
    <location>
        <begin position="13"/>
        <end position="32"/>
    </location>
</feature>
<proteinExistence type="inferred from homology"/>
<keyword evidence="7 14" id="KW-0808">Transferase</keyword>